<proteinExistence type="predicted"/>
<evidence type="ECO:0000313" key="2">
    <source>
        <dbReference type="EMBL" id="PPJ58674.1"/>
    </source>
</evidence>
<sequence>MRAGLASALLRATAATAQLQQWDDNFETDPEPPPPPRCQGYGSYSRHWHAPGSGGAHNLSYMRPEPYCRTFNSSVVEQAIVDTKAAIADVDLSRLFENAFPNTLDTTVSWRGVSDNNTEEELAFIITGDIPAEWLRDSANQLQSYVSLLTPSTSNDSLASLFRGAINLQARYLLYAPHCNAYKAPVERLKEQARAATLEGQPLSREFTQDIWECKYELDSLASFLQLSHTYFEKTADLDFFRKFSWLPAVEKVLDTAQSMADHTTYNKNGTTAEQPYKWPGMRNGGHGNPVATGTGLIRSYFRPSDDDCLMQLFIPANMMFSQFVGLAANIVDELGNVETAERMKTMAASLRRAITEHGIVRTKEHGDVYAFEVDGYGGANVMDDSNSPSLLSSGLFYHDIKDPIYQNTRARALSTYNPYWAHGKHISAVGGPHNGYGNAWPMASIIRILTSDNDEEITQQLRQLVTSTSHKGLIHESVNSHNSTSWTRSWFAWANGLFGECILDLKKRKPHLLQLDFQNVRIDSHDDIGDMNYKPLSSGKPDISAGKSHAGSPPEHDDEDMPHGHGEMMSGHGHGAAEPHMPIHIEESAMTWFWLFAGTLGLFYTNHPSRLLQVNTVGDYEIKFRDIIRNCEDIYLNEKQGWALLSCDPGRDQWNTVMGVLVNPDTPPETGIYLYKYGEGSDAVPVKLQLEAPEAHDKTFHPLGIEYHVATQTLYIINHSPDGPSVEWYTLDTEQVVAKYEGFAQNSTYLPSPNSMVAISKNELFLTNDHLFPAKYNLLLAKLETYAGFPGGSVAYVKRNNDGSTSVKTLARVPFANGIALLNSSALAVASSSTANVRVFNITWAADGTPELSQTSSISVPFAPDNLSSDSKGKLLITGHPHAPSLEQVAKKNRFCQGTESAAGVDCSSLQKLSWVAEWTEETGLTTLFSGSEFGTSTTAVRDWQAGVGFVVGLYERGLLTWKL</sequence>
<dbReference type="OrthoDB" id="7771656at2759"/>
<organism evidence="2 3">
    <name type="scientific">Cercospora berteroae</name>
    <dbReference type="NCBI Taxonomy" id="357750"/>
    <lineage>
        <taxon>Eukaryota</taxon>
        <taxon>Fungi</taxon>
        <taxon>Dikarya</taxon>
        <taxon>Ascomycota</taxon>
        <taxon>Pezizomycotina</taxon>
        <taxon>Dothideomycetes</taxon>
        <taxon>Dothideomycetidae</taxon>
        <taxon>Mycosphaerellales</taxon>
        <taxon>Mycosphaerellaceae</taxon>
        <taxon>Cercospora</taxon>
    </lineage>
</organism>
<dbReference type="Pfam" id="PF06824">
    <property type="entry name" value="Glyco_hydro_125"/>
    <property type="match status" value="1"/>
</dbReference>
<dbReference type="AlphaFoldDB" id="A0A2S6CG35"/>
<keyword evidence="3" id="KW-1185">Reference proteome</keyword>
<dbReference type="SUPFAM" id="SSF48208">
    <property type="entry name" value="Six-hairpin glycosidases"/>
    <property type="match status" value="1"/>
</dbReference>
<dbReference type="InterPro" id="IPR008928">
    <property type="entry name" value="6-hairpin_glycosidase_sf"/>
</dbReference>
<dbReference type="Gene3D" id="1.50.10.10">
    <property type="match status" value="1"/>
</dbReference>
<dbReference type="EMBL" id="PNEN01000450">
    <property type="protein sequence ID" value="PPJ58674.1"/>
    <property type="molecule type" value="Genomic_DNA"/>
</dbReference>
<protein>
    <submittedName>
        <fullName evidence="2">Uncharacterized protein</fullName>
    </submittedName>
</protein>
<dbReference type="GO" id="GO:0003824">
    <property type="term" value="F:catalytic activity"/>
    <property type="evidence" value="ECO:0007669"/>
    <property type="project" value="UniProtKB-ARBA"/>
</dbReference>
<evidence type="ECO:0000313" key="3">
    <source>
        <dbReference type="Proteomes" id="UP000237631"/>
    </source>
</evidence>
<gene>
    <name evidence="2" type="ORF">CBER1_03960</name>
</gene>
<name>A0A2S6CG35_9PEZI</name>
<dbReference type="InterPro" id="IPR011042">
    <property type="entry name" value="6-blade_b-propeller_TolB-like"/>
</dbReference>
<dbReference type="Gene3D" id="2.120.10.30">
    <property type="entry name" value="TolB, C-terminal domain"/>
    <property type="match status" value="1"/>
</dbReference>
<dbReference type="PANTHER" id="PTHR31047">
    <property type="entry name" value="MEIOTICALLY UP-REGULATED GENE 157 PROTEIN"/>
    <property type="match status" value="1"/>
</dbReference>
<feature type="region of interest" description="Disordered" evidence="1">
    <location>
        <begin position="532"/>
        <end position="580"/>
    </location>
</feature>
<dbReference type="InterPro" id="IPR012341">
    <property type="entry name" value="6hp_glycosidase-like_sf"/>
</dbReference>
<dbReference type="SUPFAM" id="SSF63829">
    <property type="entry name" value="Calcium-dependent phosphotriesterase"/>
    <property type="match status" value="1"/>
</dbReference>
<comment type="caution">
    <text evidence="2">The sequence shown here is derived from an EMBL/GenBank/DDBJ whole genome shotgun (WGS) entry which is preliminary data.</text>
</comment>
<reference evidence="3" key="1">
    <citation type="journal article" date="2017" name="bioRxiv">
        <title>Conservation of a gene cluster reveals novel cercosporin biosynthetic mechanisms and extends production to the genus Colletotrichum.</title>
        <authorList>
            <person name="de Jonge R."/>
            <person name="Ebert M.K."/>
            <person name="Huitt-Roehl C.R."/>
            <person name="Pal P."/>
            <person name="Suttle J.C."/>
            <person name="Spanner R.E."/>
            <person name="Neubauer J.D."/>
            <person name="Jurick W.M.II."/>
            <person name="Stott K.A."/>
            <person name="Secor G.A."/>
            <person name="Thomma B.P.H.J."/>
            <person name="Van de Peer Y."/>
            <person name="Townsend C.A."/>
            <person name="Bolton M.D."/>
        </authorList>
    </citation>
    <scope>NUCLEOTIDE SEQUENCE [LARGE SCALE GENOMIC DNA]</scope>
    <source>
        <strain evidence="3">CBS538.71</strain>
    </source>
</reference>
<dbReference type="Proteomes" id="UP000237631">
    <property type="component" value="Unassembled WGS sequence"/>
</dbReference>
<dbReference type="SMART" id="SM01149">
    <property type="entry name" value="DUF1237"/>
    <property type="match status" value="1"/>
</dbReference>
<dbReference type="GO" id="GO:0005975">
    <property type="term" value="P:carbohydrate metabolic process"/>
    <property type="evidence" value="ECO:0007669"/>
    <property type="project" value="InterPro"/>
</dbReference>
<dbReference type="PANTHER" id="PTHR31047:SF1">
    <property type="entry name" value="DUF1237 DOMAIN-CONTAINING PROTEIN"/>
    <property type="match status" value="1"/>
</dbReference>
<evidence type="ECO:0000256" key="1">
    <source>
        <dbReference type="SAM" id="MobiDB-lite"/>
    </source>
</evidence>
<dbReference type="InterPro" id="IPR008313">
    <property type="entry name" value="GH125"/>
</dbReference>
<accession>A0A2S6CG35</accession>